<gene>
    <name evidence="1" type="ORF">Syn7803C7_160</name>
</gene>
<dbReference type="Pfam" id="PF16790">
    <property type="entry name" value="Phage_clamp_A"/>
    <property type="match status" value="1"/>
</dbReference>
<sequence length="136" mass="15970">MTLELKDWLNSLNMSKEDLIDGDPDVEKEYPPFIVNKCMSGQMDALMFANEMNKFPSLDKKLQYDFYLNSLRKRKRFSPWLRKDKIKHLETVRKFYGFSTEKAEQALNILSNEQLDFIYDKLDTGGTKPCKRTKGG</sequence>
<dbReference type="GO" id="GO:0003677">
    <property type="term" value="F:DNA binding"/>
    <property type="evidence" value="ECO:0007669"/>
    <property type="project" value="InterPro"/>
</dbReference>
<name>A0A0E3F2C6_9CAUD</name>
<reference evidence="1 2" key="1">
    <citation type="submission" date="2013-12" db="EMBL/GenBank/DDBJ databases">
        <title>Ecological redundancy of diverse viral populations within a natural community.</title>
        <authorList>
            <person name="Gregory A.C."/>
            <person name="LaButti K."/>
            <person name="Copeland A."/>
            <person name="Woyke T."/>
            <person name="Sullivan M.B."/>
        </authorList>
    </citation>
    <scope>NUCLEOTIDE SEQUENCE [LARGE SCALE GENOMIC DNA]</scope>
    <source>
        <strain evidence="1">Syn7803C7</strain>
    </source>
</reference>
<proteinExistence type="predicted"/>
<evidence type="ECO:0000313" key="1">
    <source>
        <dbReference type="EMBL" id="AIX20051.1"/>
    </source>
</evidence>
<dbReference type="KEGG" id="vg:24172015"/>
<dbReference type="EMBL" id="KJ019052">
    <property type="protein sequence ID" value="AIX20051.1"/>
    <property type="molecule type" value="Genomic_DNA"/>
</dbReference>
<evidence type="ECO:0000313" key="2">
    <source>
        <dbReference type="Proteomes" id="UP000185323"/>
    </source>
</evidence>
<accession>A0A0E3F2C6</accession>
<dbReference type="Proteomes" id="UP000185323">
    <property type="component" value="Segment"/>
</dbReference>
<dbReference type="InterPro" id="IPR031868">
    <property type="entry name" value="Phage_clamp_gp62"/>
</dbReference>
<keyword evidence="2" id="KW-1185">Reference proteome</keyword>
<dbReference type="GO" id="GO:0006260">
    <property type="term" value="P:DNA replication"/>
    <property type="evidence" value="ECO:0007669"/>
    <property type="project" value="InterPro"/>
</dbReference>
<protein>
    <submittedName>
        <fullName evidence="1">Clamp loader subunit</fullName>
    </submittedName>
</protein>
<organism evidence="1 2">
    <name type="scientific">Synechococcus phage ACG-2014f_Syn7803C7</name>
    <dbReference type="NCBI Taxonomy" id="2790345"/>
    <lineage>
        <taxon>Viruses</taxon>
        <taxon>Duplodnaviria</taxon>
        <taxon>Heunggongvirae</taxon>
        <taxon>Uroviricota</taxon>
        <taxon>Caudoviricetes</taxon>
        <taxon>Pantevenvirales</taxon>
        <taxon>Kyanoviridae</taxon>
        <taxon>Atlauavirus</taxon>
        <taxon>Atlauavirus acg2014f</taxon>
    </lineage>
</organism>
<dbReference type="Gene3D" id="1.20.272.50">
    <property type="entry name" value="Bacteriophage clamp loader A subunit, A' domain"/>
    <property type="match status" value="1"/>
</dbReference>